<feature type="binding site" evidence="7">
    <location>
        <position position="70"/>
    </location>
    <ligand>
        <name>substrate</name>
    </ligand>
</feature>
<proteinExistence type="inferred from homology"/>
<dbReference type="CDD" id="cd05822">
    <property type="entry name" value="TLP_HIUase"/>
    <property type="match status" value="1"/>
</dbReference>
<accession>A0A9D1HBX7</accession>
<evidence type="ECO:0000313" key="12">
    <source>
        <dbReference type="Proteomes" id="UP000824161"/>
    </source>
</evidence>
<dbReference type="SUPFAM" id="SSF49472">
    <property type="entry name" value="Transthyretin (synonym: prealbumin)"/>
    <property type="match status" value="1"/>
</dbReference>
<name>A0A9D1HBX7_9FLAO</name>
<dbReference type="InterPro" id="IPR000895">
    <property type="entry name" value="Transthyretin/HIU_hydrolase"/>
</dbReference>
<dbReference type="InterPro" id="IPR014306">
    <property type="entry name" value="Hydroxyisourate_hydrolase"/>
</dbReference>
<evidence type="ECO:0000256" key="3">
    <source>
        <dbReference type="ARBA" id="ARBA00009850"/>
    </source>
</evidence>
<dbReference type="PRINTS" id="PR00189">
    <property type="entry name" value="TRNSTHYRETIN"/>
</dbReference>
<dbReference type="AlphaFoldDB" id="A0A9D1HBX7"/>
<protein>
    <recommendedName>
        <fullName evidence="8">5-hydroxyisourate hydrolase</fullName>
        <shortName evidence="8">HIU hydrolase</shortName>
        <shortName evidence="8">HIUHase</shortName>
        <ecNumber evidence="8">3.5.2.17</ecNumber>
    </recommendedName>
</protein>
<keyword evidence="6 8" id="KW-0378">Hydrolase</keyword>
<reference evidence="11" key="1">
    <citation type="submission" date="2020-10" db="EMBL/GenBank/DDBJ databases">
        <authorList>
            <person name="Gilroy R."/>
        </authorList>
    </citation>
    <scope>NUCLEOTIDE SEQUENCE</scope>
    <source>
        <strain evidence="11">1383</strain>
    </source>
</reference>
<comment type="catalytic activity">
    <reaction evidence="1 8">
        <text>5-hydroxyisourate + H2O = 5-hydroxy-2-oxo-4-ureido-2,5-dihydro-1H-imidazole-5-carboxylate + H(+)</text>
        <dbReference type="Rhea" id="RHEA:23736"/>
        <dbReference type="ChEBI" id="CHEBI:15377"/>
        <dbReference type="ChEBI" id="CHEBI:15378"/>
        <dbReference type="ChEBI" id="CHEBI:18072"/>
        <dbReference type="ChEBI" id="CHEBI:58639"/>
        <dbReference type="EC" id="3.5.2.17"/>
    </reaction>
</comment>
<evidence type="ECO:0000259" key="10">
    <source>
        <dbReference type="SMART" id="SM00095"/>
    </source>
</evidence>
<comment type="similarity">
    <text evidence="3 8">Belongs to the transthyretin family. 5-hydroxyisourate hydrolase subfamily.</text>
</comment>
<dbReference type="PROSITE" id="PS00769">
    <property type="entry name" value="TRANSTHYRETIN_2"/>
    <property type="match status" value="1"/>
</dbReference>
<dbReference type="Proteomes" id="UP000824161">
    <property type="component" value="Unassembled WGS sequence"/>
</dbReference>
<evidence type="ECO:0000256" key="6">
    <source>
        <dbReference type="ARBA" id="ARBA00022801"/>
    </source>
</evidence>
<feature type="domain" description="Transthyretin/hydroxyisourate hydrolase" evidence="10">
    <location>
        <begin position="23"/>
        <end position="137"/>
    </location>
</feature>
<keyword evidence="5 8" id="KW-0659">Purine metabolism</keyword>
<dbReference type="SMART" id="SM00095">
    <property type="entry name" value="TR_THY"/>
    <property type="match status" value="1"/>
</dbReference>
<comment type="subunit">
    <text evidence="4 8">Homotetramer.</text>
</comment>
<dbReference type="EC" id="3.5.2.17" evidence="8"/>
<dbReference type="InterPro" id="IPR023419">
    <property type="entry name" value="Transthyretin_CS"/>
</dbReference>
<dbReference type="Gene3D" id="2.60.40.180">
    <property type="entry name" value="Transthyretin/hydroxyisourate hydrolase domain"/>
    <property type="match status" value="1"/>
</dbReference>
<evidence type="ECO:0000256" key="4">
    <source>
        <dbReference type="ARBA" id="ARBA00011881"/>
    </source>
</evidence>
<feature type="binding site" evidence="7">
    <location>
        <position position="31"/>
    </location>
    <ligand>
        <name>substrate</name>
    </ligand>
</feature>
<evidence type="ECO:0000256" key="2">
    <source>
        <dbReference type="ARBA" id="ARBA00002704"/>
    </source>
</evidence>
<feature type="signal peptide" evidence="9">
    <location>
        <begin position="1"/>
        <end position="21"/>
    </location>
</feature>
<dbReference type="PANTHER" id="PTHR10395">
    <property type="entry name" value="URICASE AND TRANSTHYRETIN-RELATED"/>
    <property type="match status" value="1"/>
</dbReference>
<evidence type="ECO:0000256" key="1">
    <source>
        <dbReference type="ARBA" id="ARBA00001043"/>
    </source>
</evidence>
<dbReference type="InterPro" id="IPR023418">
    <property type="entry name" value="Thyroxine_BS"/>
</dbReference>
<comment type="function">
    <text evidence="2">Catalyzes the hydrolysis of 5-hydroxyisourate (HIU) to 2-oxo-4-hydroxy-4-carboxy-5-ureidoimidazoline (OHCU).</text>
</comment>
<sequence length="137" mass="15448">MRLKWPIAALLGLLAVFSLQGQQKTYQLSSHILDIHTGQPAPEVVISLSKLTPQGEWELLDEKTTDGNGRVKDFLEQDGSDHTGVYKLTYHVGPYFEKQGQDSFYPFIEVVFRISGSSHYHVPITLSPYGYSTYRGN</sequence>
<reference evidence="11" key="2">
    <citation type="journal article" date="2021" name="PeerJ">
        <title>Extensive microbial diversity within the chicken gut microbiome revealed by metagenomics and culture.</title>
        <authorList>
            <person name="Gilroy R."/>
            <person name="Ravi A."/>
            <person name="Getino M."/>
            <person name="Pursley I."/>
            <person name="Horton D.L."/>
            <person name="Alikhan N.F."/>
            <person name="Baker D."/>
            <person name="Gharbi K."/>
            <person name="Hall N."/>
            <person name="Watson M."/>
            <person name="Adriaenssens E.M."/>
            <person name="Foster-Nyarko E."/>
            <person name="Jarju S."/>
            <person name="Secka A."/>
            <person name="Antonio M."/>
            <person name="Oren A."/>
            <person name="Chaudhuri R.R."/>
            <person name="La Ragione R."/>
            <person name="Hildebrand F."/>
            <person name="Pallen M.J."/>
        </authorList>
    </citation>
    <scope>NUCLEOTIDE SEQUENCE</scope>
    <source>
        <strain evidence="11">1383</strain>
    </source>
</reference>
<feature type="binding site" evidence="7">
    <location>
        <position position="134"/>
    </location>
    <ligand>
        <name>substrate</name>
    </ligand>
</feature>
<dbReference type="PROSITE" id="PS00768">
    <property type="entry name" value="TRANSTHYRETIN_1"/>
    <property type="match status" value="1"/>
</dbReference>
<evidence type="ECO:0000313" key="11">
    <source>
        <dbReference type="EMBL" id="HIT98227.1"/>
    </source>
</evidence>
<feature type="chain" id="PRO_5038426201" description="5-hydroxyisourate hydrolase" evidence="9">
    <location>
        <begin position="22"/>
        <end position="137"/>
    </location>
</feature>
<dbReference type="GO" id="GO:0006144">
    <property type="term" value="P:purine nucleobase metabolic process"/>
    <property type="evidence" value="ECO:0007669"/>
    <property type="project" value="UniProtKB-KW"/>
</dbReference>
<dbReference type="NCBIfam" id="TIGR02962">
    <property type="entry name" value="hdxy_isourate"/>
    <property type="match status" value="1"/>
</dbReference>
<evidence type="ECO:0000256" key="8">
    <source>
        <dbReference type="RuleBase" id="RU361270"/>
    </source>
</evidence>
<dbReference type="Pfam" id="PF00576">
    <property type="entry name" value="Transthyretin"/>
    <property type="match status" value="1"/>
</dbReference>
<evidence type="ECO:0000256" key="5">
    <source>
        <dbReference type="ARBA" id="ARBA00022631"/>
    </source>
</evidence>
<organism evidence="11 12">
    <name type="scientific">Candidatus Merdimorpha stercoravium</name>
    <dbReference type="NCBI Taxonomy" id="2840863"/>
    <lineage>
        <taxon>Bacteria</taxon>
        <taxon>Pseudomonadati</taxon>
        <taxon>Bacteroidota</taxon>
        <taxon>Flavobacteriia</taxon>
        <taxon>Flavobacteriales</taxon>
        <taxon>Candidatus Merdimorpha</taxon>
    </lineage>
</organism>
<gene>
    <name evidence="11" type="primary">uraH</name>
    <name evidence="11" type="ORF">IAC44_05235</name>
</gene>
<dbReference type="GO" id="GO:0033971">
    <property type="term" value="F:hydroxyisourate hydrolase activity"/>
    <property type="evidence" value="ECO:0007669"/>
    <property type="project" value="UniProtKB-EC"/>
</dbReference>
<comment type="caution">
    <text evidence="11">The sequence shown here is derived from an EMBL/GenBank/DDBJ whole genome shotgun (WGS) entry which is preliminary data.</text>
</comment>
<dbReference type="EMBL" id="DVLY01000130">
    <property type="protein sequence ID" value="HIT98227.1"/>
    <property type="molecule type" value="Genomic_DNA"/>
</dbReference>
<evidence type="ECO:0000256" key="9">
    <source>
        <dbReference type="SAM" id="SignalP"/>
    </source>
</evidence>
<keyword evidence="9" id="KW-0732">Signal</keyword>
<evidence type="ECO:0000256" key="7">
    <source>
        <dbReference type="PIRSR" id="PIRSR600895-51"/>
    </source>
</evidence>
<dbReference type="InterPro" id="IPR023416">
    <property type="entry name" value="Transthyretin/HIU_hydrolase_d"/>
</dbReference>
<dbReference type="PANTHER" id="PTHR10395:SF7">
    <property type="entry name" value="5-HYDROXYISOURATE HYDROLASE"/>
    <property type="match status" value="1"/>
</dbReference>
<dbReference type="InterPro" id="IPR036817">
    <property type="entry name" value="Transthyretin/HIU_hydrolase_sf"/>
</dbReference>